<dbReference type="GO" id="GO:0034986">
    <property type="term" value="F:iron chaperone activity"/>
    <property type="evidence" value="ECO:0007669"/>
    <property type="project" value="TreeGrafter"/>
</dbReference>
<dbReference type="GO" id="GO:0008198">
    <property type="term" value="F:ferrous iron binding"/>
    <property type="evidence" value="ECO:0007669"/>
    <property type="project" value="TreeGrafter"/>
</dbReference>
<evidence type="ECO:0000256" key="10">
    <source>
        <dbReference type="ARBA" id="ARBA00023065"/>
    </source>
</evidence>
<protein>
    <recommendedName>
        <fullName evidence="3">ferroxidase</fullName>
        <ecNumber evidence="3">1.16.3.1</ecNumber>
    </recommendedName>
</protein>
<dbReference type="GO" id="GO:0006826">
    <property type="term" value="P:iron ion transport"/>
    <property type="evidence" value="ECO:0007669"/>
    <property type="project" value="UniProtKB-KW"/>
</dbReference>
<dbReference type="GO" id="GO:0005739">
    <property type="term" value="C:mitochondrion"/>
    <property type="evidence" value="ECO:0007669"/>
    <property type="project" value="UniProtKB-SubCell"/>
</dbReference>
<dbReference type="PROSITE" id="PS01344">
    <property type="entry name" value="FRATAXIN_1"/>
    <property type="match status" value="1"/>
</dbReference>
<dbReference type="SUPFAM" id="SSF55387">
    <property type="entry name" value="Frataxin/Nqo15-like"/>
    <property type="match status" value="1"/>
</dbReference>
<proteinExistence type="inferred from homology"/>
<dbReference type="PROSITE" id="PS50810">
    <property type="entry name" value="FRATAXIN_2"/>
    <property type="match status" value="1"/>
</dbReference>
<dbReference type="GO" id="GO:0051537">
    <property type="term" value="F:2 iron, 2 sulfur cluster binding"/>
    <property type="evidence" value="ECO:0007669"/>
    <property type="project" value="TreeGrafter"/>
</dbReference>
<dbReference type="NCBIfam" id="TIGR03422">
    <property type="entry name" value="mito_frataxin"/>
    <property type="match status" value="1"/>
</dbReference>
<name>A0A0C3BE32_PILCF</name>
<dbReference type="Pfam" id="PF01491">
    <property type="entry name" value="Frataxin_Cyay"/>
    <property type="match status" value="1"/>
</dbReference>
<keyword evidence="8" id="KW-0560">Oxidoreductase</keyword>
<keyword evidence="4" id="KW-0409">Iron storage</keyword>
<dbReference type="GO" id="GO:0016226">
    <property type="term" value="P:iron-sulfur cluster assembly"/>
    <property type="evidence" value="ECO:0007669"/>
    <property type="project" value="InterPro"/>
</dbReference>
<evidence type="ECO:0000313" key="13">
    <source>
        <dbReference type="EMBL" id="KIM84568.1"/>
    </source>
</evidence>
<dbReference type="InterPro" id="IPR002908">
    <property type="entry name" value="Frataxin/CyaY"/>
</dbReference>
<dbReference type="PANTHER" id="PTHR16821">
    <property type="entry name" value="FRATAXIN"/>
    <property type="match status" value="1"/>
</dbReference>
<dbReference type="FunCoup" id="A0A0C3BE32">
    <property type="interactions" value="175"/>
</dbReference>
<keyword evidence="5" id="KW-0813">Transport</keyword>
<dbReference type="EC" id="1.16.3.1" evidence="3"/>
<gene>
    <name evidence="13" type="ORF">PILCRDRAFT_818146</name>
</gene>
<dbReference type="OrthoDB" id="1897642at2759"/>
<organism evidence="13 14">
    <name type="scientific">Piloderma croceum (strain F 1598)</name>
    <dbReference type="NCBI Taxonomy" id="765440"/>
    <lineage>
        <taxon>Eukaryota</taxon>
        <taxon>Fungi</taxon>
        <taxon>Dikarya</taxon>
        <taxon>Basidiomycota</taxon>
        <taxon>Agaricomycotina</taxon>
        <taxon>Agaricomycetes</taxon>
        <taxon>Agaricomycetidae</taxon>
        <taxon>Atheliales</taxon>
        <taxon>Atheliaceae</taxon>
        <taxon>Piloderma</taxon>
    </lineage>
</organism>
<dbReference type="PANTHER" id="PTHR16821:SF2">
    <property type="entry name" value="FRATAXIN, MITOCHONDRIAL"/>
    <property type="match status" value="1"/>
</dbReference>
<evidence type="ECO:0000256" key="1">
    <source>
        <dbReference type="ARBA" id="ARBA00004173"/>
    </source>
</evidence>
<keyword evidence="6" id="KW-0410">Iron transport</keyword>
<evidence type="ECO:0000256" key="11">
    <source>
        <dbReference type="ARBA" id="ARBA00023128"/>
    </source>
</evidence>
<evidence type="ECO:0000256" key="8">
    <source>
        <dbReference type="ARBA" id="ARBA00023002"/>
    </source>
</evidence>
<accession>A0A0C3BE32</accession>
<keyword evidence="11" id="KW-0496">Mitochondrion</keyword>
<comment type="similarity">
    <text evidence="2">Belongs to the frataxin family.</text>
</comment>
<keyword evidence="9" id="KW-0408">Iron</keyword>
<dbReference type="InterPro" id="IPR017789">
    <property type="entry name" value="Frataxin"/>
</dbReference>
<evidence type="ECO:0000256" key="9">
    <source>
        <dbReference type="ARBA" id="ARBA00023004"/>
    </source>
</evidence>
<dbReference type="GO" id="GO:0004322">
    <property type="term" value="F:ferroxidase activity"/>
    <property type="evidence" value="ECO:0007669"/>
    <property type="project" value="UniProtKB-EC"/>
</dbReference>
<dbReference type="AlphaFoldDB" id="A0A0C3BE32"/>
<evidence type="ECO:0000256" key="4">
    <source>
        <dbReference type="ARBA" id="ARBA00022434"/>
    </source>
</evidence>
<evidence type="ECO:0000256" key="7">
    <source>
        <dbReference type="ARBA" id="ARBA00022946"/>
    </source>
</evidence>
<dbReference type="InterPro" id="IPR020895">
    <property type="entry name" value="Frataxin_CS"/>
</dbReference>
<dbReference type="Proteomes" id="UP000054166">
    <property type="component" value="Unassembled WGS sequence"/>
</dbReference>
<evidence type="ECO:0000313" key="14">
    <source>
        <dbReference type="Proteomes" id="UP000054166"/>
    </source>
</evidence>
<dbReference type="GO" id="GO:0008199">
    <property type="term" value="F:ferric iron binding"/>
    <property type="evidence" value="ECO:0007669"/>
    <property type="project" value="InterPro"/>
</dbReference>
<evidence type="ECO:0000256" key="3">
    <source>
        <dbReference type="ARBA" id="ARBA00013107"/>
    </source>
</evidence>
<dbReference type="Gene3D" id="3.30.920.10">
    <property type="entry name" value="Frataxin/CyaY"/>
    <property type="match status" value="1"/>
</dbReference>
<dbReference type="HOGENOM" id="CLU_080880_4_1_1"/>
<dbReference type="SMART" id="SM01219">
    <property type="entry name" value="Frataxin_Cyay"/>
    <property type="match status" value="1"/>
</dbReference>
<comment type="subcellular location">
    <subcellularLocation>
        <location evidence="1">Mitochondrion</location>
    </subcellularLocation>
</comment>
<keyword evidence="7" id="KW-0809">Transit peptide</keyword>
<keyword evidence="14" id="KW-1185">Reference proteome</keyword>
<reference evidence="13 14" key="1">
    <citation type="submission" date="2014-04" db="EMBL/GenBank/DDBJ databases">
        <authorList>
            <consortium name="DOE Joint Genome Institute"/>
            <person name="Kuo A."/>
            <person name="Tarkka M."/>
            <person name="Buscot F."/>
            <person name="Kohler A."/>
            <person name="Nagy L.G."/>
            <person name="Floudas D."/>
            <person name="Copeland A."/>
            <person name="Barry K.W."/>
            <person name="Cichocki N."/>
            <person name="Veneault-Fourrey C."/>
            <person name="LaButti K."/>
            <person name="Lindquist E.A."/>
            <person name="Lipzen A."/>
            <person name="Lundell T."/>
            <person name="Morin E."/>
            <person name="Murat C."/>
            <person name="Sun H."/>
            <person name="Tunlid A."/>
            <person name="Henrissat B."/>
            <person name="Grigoriev I.V."/>
            <person name="Hibbett D.S."/>
            <person name="Martin F."/>
            <person name="Nordberg H.P."/>
            <person name="Cantor M.N."/>
            <person name="Hua S.X."/>
        </authorList>
    </citation>
    <scope>NUCLEOTIDE SEQUENCE [LARGE SCALE GENOMIC DNA]</scope>
    <source>
        <strain evidence="13 14">F 1598</strain>
    </source>
</reference>
<dbReference type="GO" id="GO:0006879">
    <property type="term" value="P:intracellular iron ion homeostasis"/>
    <property type="evidence" value="ECO:0007669"/>
    <property type="project" value="UniProtKB-KW"/>
</dbReference>
<keyword evidence="10" id="KW-0406">Ion transport</keyword>
<dbReference type="InParanoid" id="A0A0C3BE32"/>
<sequence length="134" mass="14904">MSTPAPQLNVSDLSVEKYHSFSDATMDTLLESLEELLDGLGNPSYEVEYHSGVLTLLLGDNGTYVINKQPPNKQIWLSSPFSGPKRYDYSPDTDSWVYSRDGRSMGDLLNTELSAALRKTVELGLEKVSEQVED</sequence>
<evidence type="ECO:0000256" key="5">
    <source>
        <dbReference type="ARBA" id="ARBA00022448"/>
    </source>
</evidence>
<evidence type="ECO:0000256" key="12">
    <source>
        <dbReference type="ARBA" id="ARBA00047990"/>
    </source>
</evidence>
<dbReference type="STRING" id="765440.A0A0C3BE32"/>
<evidence type="ECO:0000256" key="2">
    <source>
        <dbReference type="ARBA" id="ARBA00008183"/>
    </source>
</evidence>
<reference evidence="14" key="2">
    <citation type="submission" date="2015-01" db="EMBL/GenBank/DDBJ databases">
        <title>Evolutionary Origins and Diversification of the Mycorrhizal Mutualists.</title>
        <authorList>
            <consortium name="DOE Joint Genome Institute"/>
            <consortium name="Mycorrhizal Genomics Consortium"/>
            <person name="Kohler A."/>
            <person name="Kuo A."/>
            <person name="Nagy L.G."/>
            <person name="Floudas D."/>
            <person name="Copeland A."/>
            <person name="Barry K.W."/>
            <person name="Cichocki N."/>
            <person name="Veneault-Fourrey C."/>
            <person name="LaButti K."/>
            <person name="Lindquist E.A."/>
            <person name="Lipzen A."/>
            <person name="Lundell T."/>
            <person name="Morin E."/>
            <person name="Murat C."/>
            <person name="Riley R."/>
            <person name="Ohm R."/>
            <person name="Sun H."/>
            <person name="Tunlid A."/>
            <person name="Henrissat B."/>
            <person name="Grigoriev I.V."/>
            <person name="Hibbett D.S."/>
            <person name="Martin F."/>
        </authorList>
    </citation>
    <scope>NUCLEOTIDE SEQUENCE [LARGE SCALE GENOMIC DNA]</scope>
    <source>
        <strain evidence="14">F 1598</strain>
    </source>
</reference>
<dbReference type="InterPro" id="IPR036524">
    <property type="entry name" value="Frataxin/CyaY_sf"/>
</dbReference>
<dbReference type="EMBL" id="KN832987">
    <property type="protein sequence ID" value="KIM84568.1"/>
    <property type="molecule type" value="Genomic_DNA"/>
</dbReference>
<evidence type="ECO:0000256" key="6">
    <source>
        <dbReference type="ARBA" id="ARBA00022496"/>
    </source>
</evidence>
<dbReference type="PRINTS" id="PR00904">
    <property type="entry name" value="FRATAXIN"/>
</dbReference>
<dbReference type="NCBIfam" id="TIGR03421">
    <property type="entry name" value="FeS_CyaY"/>
    <property type="match status" value="1"/>
</dbReference>
<comment type="catalytic activity">
    <reaction evidence="12">
        <text>4 Fe(2+) + O2 + 4 H(+) = 4 Fe(3+) + 2 H2O</text>
        <dbReference type="Rhea" id="RHEA:11148"/>
        <dbReference type="ChEBI" id="CHEBI:15377"/>
        <dbReference type="ChEBI" id="CHEBI:15378"/>
        <dbReference type="ChEBI" id="CHEBI:15379"/>
        <dbReference type="ChEBI" id="CHEBI:29033"/>
        <dbReference type="ChEBI" id="CHEBI:29034"/>
        <dbReference type="EC" id="1.16.3.1"/>
    </reaction>
</comment>